<reference evidence="1" key="1">
    <citation type="submission" date="2020-04" db="EMBL/GenBank/DDBJ databases">
        <authorList>
            <person name="Chiriac C."/>
            <person name="Salcher M."/>
            <person name="Ghai R."/>
            <person name="Kavagutti S V."/>
        </authorList>
    </citation>
    <scope>NUCLEOTIDE SEQUENCE</scope>
</reference>
<protein>
    <submittedName>
        <fullName evidence="1">Uncharacterized protein</fullName>
    </submittedName>
</protein>
<proteinExistence type="predicted"/>
<accession>A0A6J5MLF1</accession>
<dbReference type="EMBL" id="LR796432">
    <property type="protein sequence ID" value="CAB4144379.1"/>
    <property type="molecule type" value="Genomic_DNA"/>
</dbReference>
<gene>
    <name evidence="1" type="ORF">UFOVP468_26</name>
</gene>
<organism evidence="1">
    <name type="scientific">uncultured Caudovirales phage</name>
    <dbReference type="NCBI Taxonomy" id="2100421"/>
    <lineage>
        <taxon>Viruses</taxon>
        <taxon>Duplodnaviria</taxon>
        <taxon>Heunggongvirae</taxon>
        <taxon>Uroviricota</taxon>
        <taxon>Caudoviricetes</taxon>
        <taxon>Peduoviridae</taxon>
        <taxon>Maltschvirus</taxon>
        <taxon>Maltschvirus maltsch</taxon>
    </lineage>
</organism>
<evidence type="ECO:0000313" key="1">
    <source>
        <dbReference type="EMBL" id="CAB4144379.1"/>
    </source>
</evidence>
<sequence length="69" mass="7140">MSRLLLALALTAALLLGAYFLLIVVSYANAATRPLPGVYTPFLAPIKPLPCVACVSLMAPPGQALDGTQ</sequence>
<name>A0A6J5MLF1_9CAUD</name>